<dbReference type="Proteomes" id="UP000248745">
    <property type="component" value="Unassembled WGS sequence"/>
</dbReference>
<accession>A0A2W2C1L3</accession>
<evidence type="ECO:0008006" key="3">
    <source>
        <dbReference type="Google" id="ProtNLM"/>
    </source>
</evidence>
<proteinExistence type="predicted"/>
<organism evidence="1 2">
    <name type="scientific">Taibaiella soli</name>
    <dbReference type="NCBI Taxonomy" id="1649169"/>
    <lineage>
        <taxon>Bacteria</taxon>
        <taxon>Pseudomonadati</taxon>
        <taxon>Bacteroidota</taxon>
        <taxon>Chitinophagia</taxon>
        <taxon>Chitinophagales</taxon>
        <taxon>Chitinophagaceae</taxon>
        <taxon>Taibaiella</taxon>
    </lineage>
</organism>
<comment type="caution">
    <text evidence="1">The sequence shown here is derived from an EMBL/GenBank/DDBJ whole genome shotgun (WGS) entry which is preliminary data.</text>
</comment>
<dbReference type="EMBL" id="QKTW01000009">
    <property type="protein sequence ID" value="PZF73933.1"/>
    <property type="molecule type" value="Genomic_DNA"/>
</dbReference>
<keyword evidence="2" id="KW-1185">Reference proteome</keyword>
<sequence>MGQYVPAGGKLSVSIDSLCRLTETNVDELTDILKTLENERYIDRWITTTLTSENFVLAITDKGRIAATVV</sequence>
<protein>
    <recommendedName>
        <fullName evidence="3">MarR family transcriptional regulator</fullName>
    </recommendedName>
</protein>
<name>A0A2W2C1L3_9BACT</name>
<evidence type="ECO:0000313" key="1">
    <source>
        <dbReference type="EMBL" id="PZF73933.1"/>
    </source>
</evidence>
<reference evidence="1 2" key="1">
    <citation type="submission" date="2018-06" db="EMBL/GenBank/DDBJ databases">
        <title>Mucibacter soli gen. nov., sp. nov., a new member of the family Chitinophagaceae producing mucin.</title>
        <authorList>
            <person name="Kim M.-K."/>
            <person name="Park S."/>
            <person name="Kim T.-S."/>
            <person name="Joung Y."/>
            <person name="Han J.-H."/>
            <person name="Kim S.B."/>
        </authorList>
    </citation>
    <scope>NUCLEOTIDE SEQUENCE [LARGE SCALE GENOMIC DNA]</scope>
    <source>
        <strain evidence="1 2">R1-15</strain>
    </source>
</reference>
<dbReference type="AlphaFoldDB" id="A0A2W2C1L3"/>
<gene>
    <name evidence="1" type="ORF">DN068_06225</name>
</gene>
<evidence type="ECO:0000313" key="2">
    <source>
        <dbReference type="Proteomes" id="UP000248745"/>
    </source>
</evidence>